<dbReference type="InParanoid" id="A0A5E4G687"/>
<evidence type="ECO:0000313" key="1">
    <source>
        <dbReference type="EMBL" id="VVA35331.1"/>
    </source>
</evidence>
<proteinExistence type="predicted"/>
<name>A0A5E4G687_PRUDU</name>
<evidence type="ECO:0000313" key="2">
    <source>
        <dbReference type="Proteomes" id="UP000327085"/>
    </source>
</evidence>
<reference evidence="2" key="1">
    <citation type="journal article" date="2020" name="Plant J.">
        <title>Transposons played a major role in the diversification between the closely related almond and peach genomes: results from the almond genome sequence.</title>
        <authorList>
            <person name="Alioto T."/>
            <person name="Alexiou K.G."/>
            <person name="Bardil A."/>
            <person name="Barteri F."/>
            <person name="Castanera R."/>
            <person name="Cruz F."/>
            <person name="Dhingra A."/>
            <person name="Duval H."/>
            <person name="Fernandez I Marti A."/>
            <person name="Frias L."/>
            <person name="Galan B."/>
            <person name="Garcia J.L."/>
            <person name="Howad W."/>
            <person name="Gomez-Garrido J."/>
            <person name="Gut M."/>
            <person name="Julca I."/>
            <person name="Morata J."/>
            <person name="Puigdomenech P."/>
            <person name="Ribeca P."/>
            <person name="Rubio Cabetas M.J."/>
            <person name="Vlasova A."/>
            <person name="Wirthensohn M."/>
            <person name="Garcia-Mas J."/>
            <person name="Gabaldon T."/>
            <person name="Casacuberta J.M."/>
            <person name="Arus P."/>
        </authorList>
    </citation>
    <scope>NUCLEOTIDE SEQUENCE [LARGE SCALE GENOMIC DNA]</scope>
    <source>
        <strain evidence="2">cv. Texas</strain>
    </source>
</reference>
<gene>
    <name evidence="1" type="ORF">ALMOND_2B015879</name>
</gene>
<dbReference type="EMBL" id="CABIKO010000382">
    <property type="protein sequence ID" value="VVA35331.1"/>
    <property type="molecule type" value="Genomic_DNA"/>
</dbReference>
<dbReference type="Proteomes" id="UP000327085">
    <property type="component" value="Chromosome 5"/>
</dbReference>
<dbReference type="AlphaFoldDB" id="A0A5E4G687"/>
<organism evidence="1 2">
    <name type="scientific">Prunus dulcis</name>
    <name type="common">Almond</name>
    <name type="synonym">Amygdalus dulcis</name>
    <dbReference type="NCBI Taxonomy" id="3755"/>
    <lineage>
        <taxon>Eukaryota</taxon>
        <taxon>Viridiplantae</taxon>
        <taxon>Streptophyta</taxon>
        <taxon>Embryophyta</taxon>
        <taxon>Tracheophyta</taxon>
        <taxon>Spermatophyta</taxon>
        <taxon>Magnoliopsida</taxon>
        <taxon>eudicotyledons</taxon>
        <taxon>Gunneridae</taxon>
        <taxon>Pentapetalae</taxon>
        <taxon>rosids</taxon>
        <taxon>fabids</taxon>
        <taxon>Rosales</taxon>
        <taxon>Rosaceae</taxon>
        <taxon>Amygdaloideae</taxon>
        <taxon>Amygdaleae</taxon>
        <taxon>Prunus</taxon>
    </lineage>
</organism>
<sequence length="153" mass="16643">MGIMLPPPINSSSSPENKSSLVLQFVFIWWLWFNIKSALSVFLEAVVVFGDLSYPRVVSYRIAVSVSVSVLLRGGVSGSGVDFNRAYWEAERFGLLSGFGPVRFARDKEAGGEAGPEEGGKGSKDVLAFLLSLKDEVDSKTPLTMNHVKALLM</sequence>
<feature type="non-terminal residue" evidence="1">
    <location>
        <position position="153"/>
    </location>
</feature>
<protein>
    <submittedName>
        <fullName evidence="1">PREDICTED: geraniol 8-hydroxylase</fullName>
    </submittedName>
</protein>
<accession>A0A5E4G687</accession>
<dbReference type="Gramene" id="VVA35331">
    <property type="protein sequence ID" value="VVA35331"/>
    <property type="gene ID" value="Prudul26B015879"/>
</dbReference>